<organism evidence="1 2">
    <name type="scientific">Paenibacillus prosopidis</name>
    <dbReference type="NCBI Taxonomy" id="630520"/>
    <lineage>
        <taxon>Bacteria</taxon>
        <taxon>Bacillati</taxon>
        <taxon>Bacillota</taxon>
        <taxon>Bacilli</taxon>
        <taxon>Bacillales</taxon>
        <taxon>Paenibacillaceae</taxon>
        <taxon>Paenibacillus</taxon>
    </lineage>
</organism>
<keyword evidence="2" id="KW-1185">Reference proteome</keyword>
<accession>A0A368W4U8</accession>
<proteinExistence type="predicted"/>
<protein>
    <submittedName>
        <fullName evidence="1">YlzJ-like protein</fullName>
    </submittedName>
</protein>
<comment type="caution">
    <text evidence="1">The sequence shown here is derived from an EMBL/GenBank/DDBJ whole genome shotgun (WGS) entry which is preliminary data.</text>
</comment>
<dbReference type="InterPro" id="IPR025619">
    <property type="entry name" value="YlzJ"/>
</dbReference>
<evidence type="ECO:0000313" key="2">
    <source>
        <dbReference type="Proteomes" id="UP000252415"/>
    </source>
</evidence>
<reference evidence="1 2" key="1">
    <citation type="submission" date="2018-07" db="EMBL/GenBank/DDBJ databases">
        <title>Genomic Encyclopedia of Type Strains, Phase III (KMG-III): the genomes of soil and plant-associated and newly described type strains.</title>
        <authorList>
            <person name="Whitman W."/>
        </authorList>
    </citation>
    <scope>NUCLEOTIDE SEQUENCE [LARGE SCALE GENOMIC DNA]</scope>
    <source>
        <strain evidence="1 2">CECT 7506</strain>
    </source>
</reference>
<sequence>MTLYTNMPLELVLEGVNDEVEPLQEVWANGVKMQVTSVAPGIGKIVRLLECDLNDYLNPSLTPGMIVHYQPTAN</sequence>
<evidence type="ECO:0000313" key="1">
    <source>
        <dbReference type="EMBL" id="RCW50180.1"/>
    </source>
</evidence>
<name>A0A368W4U8_9BACL</name>
<dbReference type="AlphaFoldDB" id="A0A368W4U8"/>
<dbReference type="Proteomes" id="UP000252415">
    <property type="component" value="Unassembled WGS sequence"/>
</dbReference>
<dbReference type="RefSeq" id="WP_114379032.1">
    <property type="nucleotide sequence ID" value="NZ_QPJD01000003.1"/>
</dbReference>
<dbReference type="Pfam" id="PF14035">
    <property type="entry name" value="YlzJ"/>
    <property type="match status" value="1"/>
</dbReference>
<gene>
    <name evidence="1" type="ORF">DFP97_103198</name>
</gene>
<dbReference type="EMBL" id="QPJD01000003">
    <property type="protein sequence ID" value="RCW50180.1"/>
    <property type="molecule type" value="Genomic_DNA"/>
</dbReference>
<dbReference type="OrthoDB" id="1683573at2"/>